<keyword evidence="2" id="KW-1185">Reference proteome</keyword>
<dbReference type="EMBL" id="CM045865">
    <property type="protein sequence ID" value="KAI7961963.1"/>
    <property type="molecule type" value="Genomic_DNA"/>
</dbReference>
<reference evidence="2" key="1">
    <citation type="journal article" date="2018" name="BMC Genomics">
        <title>Genomic insights into host adaptation between the wheat stripe rust pathogen (Puccinia striiformis f. sp. tritici) and the barley stripe rust pathogen (Puccinia striiformis f. sp. hordei).</title>
        <authorList>
            <person name="Xia C."/>
            <person name="Wang M."/>
            <person name="Yin C."/>
            <person name="Cornejo O.E."/>
            <person name="Hulbert S.H."/>
            <person name="Chen X."/>
        </authorList>
    </citation>
    <scope>NUCLEOTIDE SEQUENCE [LARGE SCALE GENOMIC DNA]</scope>
    <source>
        <strain evidence="2">93-210</strain>
    </source>
</reference>
<comment type="caution">
    <text evidence="1">The sequence shown here is derived from an EMBL/GenBank/DDBJ whole genome shotgun (WGS) entry which is preliminary data.</text>
</comment>
<proteinExistence type="predicted"/>
<evidence type="ECO:0000313" key="1">
    <source>
        <dbReference type="EMBL" id="KAI7961963.1"/>
    </source>
</evidence>
<reference evidence="1 2" key="3">
    <citation type="journal article" date="2022" name="Microbiol. Spectr.">
        <title>Folding features and dynamics of 3D genome architecture in plant fungal pathogens.</title>
        <authorList>
            <person name="Xia C."/>
        </authorList>
    </citation>
    <scope>NUCLEOTIDE SEQUENCE [LARGE SCALE GENOMIC DNA]</scope>
    <source>
        <strain evidence="1 2">93-210</strain>
    </source>
</reference>
<organism evidence="1 2">
    <name type="scientific">Puccinia striiformis f. sp. tritici</name>
    <dbReference type="NCBI Taxonomy" id="168172"/>
    <lineage>
        <taxon>Eukaryota</taxon>
        <taxon>Fungi</taxon>
        <taxon>Dikarya</taxon>
        <taxon>Basidiomycota</taxon>
        <taxon>Pucciniomycotina</taxon>
        <taxon>Pucciniomycetes</taxon>
        <taxon>Pucciniales</taxon>
        <taxon>Pucciniaceae</taxon>
        <taxon>Puccinia</taxon>
    </lineage>
</organism>
<protein>
    <submittedName>
        <fullName evidence="1">Uncharacterized protein</fullName>
    </submittedName>
</protein>
<sequence>MAKLVSLIPYILLLQFVSALAVPTRGIFLRGRTTASIKITSKLRPAQLDNISFPTRHNQTSAFLKHMATSPAEAFADLPTEPLAGLEVDTRSPDPLHSKPSSPSRSATTRSISFVTSAAQMDVDILSPSTQRPPKKSPEGTVASKGSLSSLSSVRILPSRRPGTPRGARLPGNSEEVCRVKKDIDLVIDAYLCLPFMMEDKVHDSSFIPSFPEVNDSSANSTVRTEVANKGKATLVPRSRHPVEVNRDAHTHKREKRNSWRSRTDTGSVGSSTQSYADSKSHFGQYNHTSTQ</sequence>
<evidence type="ECO:0000313" key="2">
    <source>
        <dbReference type="Proteomes" id="UP001060170"/>
    </source>
</evidence>
<name>A0ACC0EWC9_9BASI</name>
<accession>A0ACC0EWC9</accession>
<reference evidence="2" key="2">
    <citation type="journal article" date="2018" name="Mol. Plant Microbe Interact.">
        <title>Genome sequence resources for the wheat stripe rust pathogen (Puccinia striiformis f. sp. tritici) and the barley stripe rust pathogen (Puccinia striiformis f. sp. hordei).</title>
        <authorList>
            <person name="Xia C."/>
            <person name="Wang M."/>
            <person name="Yin C."/>
            <person name="Cornejo O.E."/>
            <person name="Hulbert S.H."/>
            <person name="Chen X."/>
        </authorList>
    </citation>
    <scope>NUCLEOTIDE SEQUENCE [LARGE SCALE GENOMIC DNA]</scope>
    <source>
        <strain evidence="2">93-210</strain>
    </source>
</reference>
<dbReference type="Proteomes" id="UP001060170">
    <property type="component" value="Chromosome 1"/>
</dbReference>
<gene>
    <name evidence="1" type="ORF">MJO28_000057</name>
</gene>